<evidence type="ECO:0000313" key="1">
    <source>
        <dbReference type="EMBL" id="CAK9033748.1"/>
    </source>
</evidence>
<accession>A0ABP0L3K3</accession>
<dbReference type="EMBL" id="CAXAMN010011112">
    <property type="protein sequence ID" value="CAK9033748.1"/>
    <property type="molecule type" value="Genomic_DNA"/>
</dbReference>
<proteinExistence type="predicted"/>
<comment type="caution">
    <text evidence="1">The sequence shown here is derived from an EMBL/GenBank/DDBJ whole genome shotgun (WGS) entry which is preliminary data.</text>
</comment>
<keyword evidence="2" id="KW-1185">Reference proteome</keyword>
<reference evidence="1 2" key="1">
    <citation type="submission" date="2024-02" db="EMBL/GenBank/DDBJ databases">
        <authorList>
            <person name="Chen Y."/>
            <person name="Shah S."/>
            <person name="Dougan E. K."/>
            <person name="Thang M."/>
            <person name="Chan C."/>
        </authorList>
    </citation>
    <scope>NUCLEOTIDE SEQUENCE [LARGE SCALE GENOMIC DNA]</scope>
</reference>
<sequence length="165" mass="18849">MFPWHRMRVPPDWCCPNCRRGLQDVDCWCGRQSIETTPRPSTLSKTQKFYTEALKKEPFDQMRQRLLNRGQRQLKPQSEYLLQHMGLSKHQVEHWKEEQRKLSQSASLPRLGTARSRASSFRSTVSGASEAELSAPQDPIVAYMMHGPPAYSPTLAGMACAAIPY</sequence>
<gene>
    <name evidence="1" type="ORF">CCMP2556_LOCUS19183</name>
</gene>
<name>A0ABP0L3K3_9DINO</name>
<organism evidence="1 2">
    <name type="scientific">Durusdinium trenchii</name>
    <dbReference type="NCBI Taxonomy" id="1381693"/>
    <lineage>
        <taxon>Eukaryota</taxon>
        <taxon>Sar</taxon>
        <taxon>Alveolata</taxon>
        <taxon>Dinophyceae</taxon>
        <taxon>Suessiales</taxon>
        <taxon>Symbiodiniaceae</taxon>
        <taxon>Durusdinium</taxon>
    </lineage>
</organism>
<dbReference type="Proteomes" id="UP001642484">
    <property type="component" value="Unassembled WGS sequence"/>
</dbReference>
<evidence type="ECO:0000313" key="2">
    <source>
        <dbReference type="Proteomes" id="UP001642484"/>
    </source>
</evidence>
<protein>
    <submittedName>
        <fullName evidence="1">Uncharacterized protein</fullName>
    </submittedName>
</protein>